<feature type="domain" description="Calcium channel YVC1-like C-terminal transmembrane" evidence="3">
    <location>
        <begin position="300"/>
        <end position="568"/>
    </location>
</feature>
<evidence type="ECO:0000313" key="5">
    <source>
        <dbReference type="Proteomes" id="UP000716446"/>
    </source>
</evidence>
<organism evidence="4 5">
    <name type="scientific">Aureobasidium vineae</name>
    <dbReference type="NCBI Taxonomy" id="2773715"/>
    <lineage>
        <taxon>Eukaryota</taxon>
        <taxon>Fungi</taxon>
        <taxon>Dikarya</taxon>
        <taxon>Ascomycota</taxon>
        <taxon>Pezizomycotina</taxon>
        <taxon>Dothideomycetes</taxon>
        <taxon>Dothideomycetidae</taxon>
        <taxon>Dothideales</taxon>
        <taxon>Saccotheciaceae</taxon>
        <taxon>Aureobasidium</taxon>
    </lineage>
</organism>
<evidence type="ECO:0000256" key="1">
    <source>
        <dbReference type="SAM" id="MobiDB-lite"/>
    </source>
</evidence>
<keyword evidence="2" id="KW-0472">Membrane</keyword>
<evidence type="ECO:0000256" key="2">
    <source>
        <dbReference type="SAM" id="Phobius"/>
    </source>
</evidence>
<accession>A0A9N8JVI9</accession>
<gene>
    <name evidence="4" type="ORF">AWRI4619_LOCUS8576</name>
</gene>
<protein>
    <recommendedName>
        <fullName evidence="3">Calcium channel YVC1-like C-terminal transmembrane domain-containing protein</fullName>
    </recommendedName>
</protein>
<dbReference type="Proteomes" id="UP000716446">
    <property type="component" value="Unassembled WGS sequence"/>
</dbReference>
<dbReference type="InterPro" id="IPR052971">
    <property type="entry name" value="TRP_calcium_channel"/>
</dbReference>
<feature type="transmembrane region" description="Helical" evidence="2">
    <location>
        <begin position="354"/>
        <end position="372"/>
    </location>
</feature>
<dbReference type="EMBL" id="CAIJEN010000015">
    <property type="protein sequence ID" value="CAD0094975.1"/>
    <property type="molecule type" value="Genomic_DNA"/>
</dbReference>
<feature type="compositionally biased region" description="Polar residues" evidence="1">
    <location>
        <begin position="620"/>
        <end position="631"/>
    </location>
</feature>
<evidence type="ECO:0000313" key="4">
    <source>
        <dbReference type="EMBL" id="CAD0094975.1"/>
    </source>
</evidence>
<reference evidence="4" key="1">
    <citation type="submission" date="2020-06" db="EMBL/GenBank/DDBJ databases">
        <authorList>
            <person name="Onetto C."/>
        </authorList>
    </citation>
    <scope>NUCLEOTIDE SEQUENCE</scope>
</reference>
<feature type="transmembrane region" description="Helical" evidence="2">
    <location>
        <begin position="384"/>
        <end position="401"/>
    </location>
</feature>
<feature type="transmembrane region" description="Helical" evidence="2">
    <location>
        <begin position="290"/>
        <end position="309"/>
    </location>
</feature>
<keyword evidence="2" id="KW-1133">Transmembrane helix</keyword>
<dbReference type="PANTHER" id="PTHR35859:SF5">
    <property type="entry name" value="ION TRANSPORT DOMAIN-CONTAINING PROTEIN"/>
    <property type="match status" value="1"/>
</dbReference>
<feature type="region of interest" description="Disordered" evidence="1">
    <location>
        <begin position="606"/>
        <end position="633"/>
    </location>
</feature>
<sequence>WPLEMDSSPAKTNLPARLPRIGKTDPFSALIQKLASRHLLLMHLADTLQISLRNLSRLRNSVPLKTICSHRCVDTCSMTYITLPWLQHCCKTKASGNQIKLTLYLDSHFVTLEADEEQGIHAARGFACEAVATRFIIGLADREIIDSLLYELDIPDNSETDTQVVNENQPELLSPATEQSPLLPQSSLRSRGSYRSRITIPESYDGVAEDSSAATNAELAEQFDGLNALEIAAVSGAKKFLCQKQVQRIINAIWTGDIMFWNKLSADAQKKAQIYQRKSMDPFCRLRVPIYLKAFEVLFFVAFLAFYYAVLMQRSFYSVTTAEMFLYIWIASFAHNEIGEFWDAGTTTFYLADFWSLWDLFVIGIGVAFFITRNDKIIDTSFDILALEALFLIPRICSPLLSLNSYFGTLLPCLTAMTKDFLKFLSLVAILYCGFLSTFCLLGRGQFTFRQMALILTKVFFGSSYLGFEISDKISPYLGLPLMLVFVTLSNVLSHAREEYLYVYSVFVLEASTSNRLTYFIPPLNLFSLALRPLRLFLSSEQLRYSRIVVLKMTHLPHVLLINLYEKMQSVRRKNTTGFGLGSPRGIEKPPGWRRSVLNKRLPSRYPLLAPNSRPDTGVDQLQVSQGSQPSAPAAINNDIKTVLDQLTLQIGQLKGVIEEQERQLQANND</sequence>
<comment type="caution">
    <text evidence="4">The sequence shown here is derived from an EMBL/GenBank/DDBJ whole genome shotgun (WGS) entry which is preliminary data.</text>
</comment>
<dbReference type="AlphaFoldDB" id="A0A9N8JVI9"/>
<evidence type="ECO:0000259" key="3">
    <source>
        <dbReference type="Pfam" id="PF23317"/>
    </source>
</evidence>
<feature type="non-terminal residue" evidence="4">
    <location>
        <position position="670"/>
    </location>
</feature>
<keyword evidence="2" id="KW-0812">Transmembrane</keyword>
<name>A0A9N8JVI9_9PEZI</name>
<dbReference type="InterPro" id="IPR056336">
    <property type="entry name" value="YVC1_C"/>
</dbReference>
<proteinExistence type="predicted"/>
<dbReference type="PANTHER" id="PTHR35859">
    <property type="entry name" value="NONSELECTIVE CATION CHANNEL PROTEIN"/>
    <property type="match status" value="1"/>
</dbReference>
<dbReference type="Pfam" id="PF23317">
    <property type="entry name" value="YVC1_C"/>
    <property type="match status" value="1"/>
</dbReference>
<feature type="transmembrane region" description="Helical" evidence="2">
    <location>
        <begin position="421"/>
        <end position="442"/>
    </location>
</feature>
<feature type="transmembrane region" description="Helical" evidence="2">
    <location>
        <begin position="316"/>
        <end position="334"/>
    </location>
</feature>
<keyword evidence="5" id="KW-1185">Reference proteome</keyword>